<feature type="domain" description="RRM" evidence="4">
    <location>
        <begin position="317"/>
        <end position="395"/>
    </location>
</feature>
<dbReference type="OrthoDB" id="439808at2759"/>
<dbReference type="PANTHER" id="PTHR48027">
    <property type="entry name" value="HETEROGENEOUS NUCLEAR RIBONUCLEOPROTEIN 87F-RELATED"/>
    <property type="match status" value="1"/>
</dbReference>
<feature type="region of interest" description="Disordered" evidence="3">
    <location>
        <begin position="284"/>
        <end position="316"/>
    </location>
</feature>
<gene>
    <name evidence="5" type="ORF">TRUGW13939_04635</name>
</gene>
<feature type="compositionally biased region" description="Acidic residues" evidence="3">
    <location>
        <begin position="137"/>
        <end position="151"/>
    </location>
</feature>
<keyword evidence="6" id="KW-1185">Reference proteome</keyword>
<keyword evidence="1 2" id="KW-0694">RNA-binding</keyword>
<dbReference type="InterPro" id="IPR000504">
    <property type="entry name" value="RRM_dom"/>
</dbReference>
<dbReference type="KEGG" id="trg:TRUGW13939_04635"/>
<dbReference type="RefSeq" id="XP_035343699.1">
    <property type="nucleotide sequence ID" value="XM_035487806.1"/>
</dbReference>
<name>A0A7H8QVJ1_TALRU</name>
<feature type="domain" description="RRM" evidence="4">
    <location>
        <begin position="210"/>
        <end position="288"/>
    </location>
</feature>
<dbReference type="Pfam" id="PF00076">
    <property type="entry name" value="RRM_1"/>
    <property type="match status" value="2"/>
</dbReference>
<dbReference type="Proteomes" id="UP000509510">
    <property type="component" value="Chromosome II"/>
</dbReference>
<dbReference type="SUPFAM" id="SSF54928">
    <property type="entry name" value="RNA-binding domain, RBD"/>
    <property type="match status" value="2"/>
</dbReference>
<organism evidence="5 6">
    <name type="scientific">Talaromyces rugulosus</name>
    <name type="common">Penicillium rugulosum</name>
    <dbReference type="NCBI Taxonomy" id="121627"/>
    <lineage>
        <taxon>Eukaryota</taxon>
        <taxon>Fungi</taxon>
        <taxon>Dikarya</taxon>
        <taxon>Ascomycota</taxon>
        <taxon>Pezizomycotina</taxon>
        <taxon>Eurotiomycetes</taxon>
        <taxon>Eurotiomycetidae</taxon>
        <taxon>Eurotiales</taxon>
        <taxon>Trichocomaceae</taxon>
        <taxon>Talaromyces</taxon>
        <taxon>Talaromyces sect. Islandici</taxon>
    </lineage>
</organism>
<evidence type="ECO:0000313" key="6">
    <source>
        <dbReference type="Proteomes" id="UP000509510"/>
    </source>
</evidence>
<dbReference type="AlphaFoldDB" id="A0A7H8QVJ1"/>
<evidence type="ECO:0000313" key="5">
    <source>
        <dbReference type="EMBL" id="QKX57521.1"/>
    </source>
</evidence>
<evidence type="ECO:0000259" key="4">
    <source>
        <dbReference type="PROSITE" id="PS50102"/>
    </source>
</evidence>
<feature type="compositionally biased region" description="Basic and acidic residues" evidence="3">
    <location>
        <begin position="36"/>
        <end position="51"/>
    </location>
</feature>
<dbReference type="EMBL" id="CP055899">
    <property type="protein sequence ID" value="QKX57521.1"/>
    <property type="molecule type" value="Genomic_DNA"/>
</dbReference>
<dbReference type="GeneID" id="55992136"/>
<feature type="compositionally biased region" description="Basic and acidic residues" evidence="3">
    <location>
        <begin position="152"/>
        <end position="163"/>
    </location>
</feature>
<feature type="compositionally biased region" description="Acidic residues" evidence="3">
    <location>
        <begin position="106"/>
        <end position="118"/>
    </location>
</feature>
<evidence type="ECO:0000256" key="1">
    <source>
        <dbReference type="ARBA" id="ARBA00022884"/>
    </source>
</evidence>
<feature type="region of interest" description="Disordered" evidence="3">
    <location>
        <begin position="1"/>
        <end position="217"/>
    </location>
</feature>
<feature type="compositionally biased region" description="Gly residues" evidence="3">
    <location>
        <begin position="401"/>
        <end position="412"/>
    </location>
</feature>
<feature type="compositionally biased region" description="Basic and acidic residues" evidence="3">
    <location>
        <begin position="119"/>
        <end position="136"/>
    </location>
</feature>
<accession>A0A7H8QVJ1</accession>
<feature type="compositionally biased region" description="Basic and acidic residues" evidence="3">
    <location>
        <begin position="12"/>
        <end position="25"/>
    </location>
</feature>
<sequence length="457" mass="48744">MSKTKTTTKASKATDKVLSKVKDAGVAKPSQSPKAKSKEVASKIKAKEEKASRKKKEPTPSSSSESGSDSDEEMKSGSSSDSDSDSEPETKKPAKATKAAAKEPESSESESSESESEEEAKPKKAEPKKAAKKDESSESDSDSEDSESEEKEEVKKAAKKEESSDSSDSSDSEGSGSSDEEEAPKKRKAEEEAAPSTKKAKTEAAADNSPNLFAGNLSWNVDEDWLRREFEEFGELAGVRIMTERETGRSRGFGYVEYVEASSAKAAYEAKKDSEIDGRTINLDYAKPRDATQQSAPRDKAQTRARSYGDQTSPESSTLFIGNLSFNTNEDVVRETFQEQGTILGIRLPTDAESGRPKGFGYIEFSSVDEARQAMTDLNGADVGGRAIRLDYSTPRPQGDGNRGGRGGFGGRGGDRGGRGGRGRGGGGFGGRGRGTGANSTNRGGFGDYSGRKTTFD</sequence>
<feature type="compositionally biased region" description="Low complexity" evidence="3">
    <location>
        <begin position="1"/>
        <end position="11"/>
    </location>
</feature>
<evidence type="ECO:0000256" key="2">
    <source>
        <dbReference type="PROSITE-ProRule" id="PRU00176"/>
    </source>
</evidence>
<dbReference type="PROSITE" id="PS50102">
    <property type="entry name" value="RRM"/>
    <property type="match status" value="2"/>
</dbReference>
<dbReference type="InterPro" id="IPR052462">
    <property type="entry name" value="SLIRP/GR-RBP-like"/>
</dbReference>
<feature type="region of interest" description="Disordered" evidence="3">
    <location>
        <begin position="390"/>
        <end position="457"/>
    </location>
</feature>
<protein>
    <recommendedName>
        <fullName evidence="4">RRM domain-containing protein</fullName>
    </recommendedName>
</protein>
<proteinExistence type="predicted"/>
<reference evidence="6" key="1">
    <citation type="submission" date="2020-06" db="EMBL/GenBank/DDBJ databases">
        <title>A chromosome-scale genome assembly of Talaromyces rugulosus W13939.</title>
        <authorList>
            <person name="Wang B."/>
            <person name="Guo L."/>
            <person name="Ye K."/>
            <person name="Wang L."/>
        </authorList>
    </citation>
    <scope>NUCLEOTIDE SEQUENCE [LARGE SCALE GENOMIC DNA]</scope>
    <source>
        <strain evidence="6">W13939</strain>
    </source>
</reference>
<dbReference type="SMART" id="SM00360">
    <property type="entry name" value="RRM"/>
    <property type="match status" value="2"/>
</dbReference>
<dbReference type="Gene3D" id="3.30.70.330">
    <property type="match status" value="2"/>
</dbReference>
<evidence type="ECO:0000256" key="3">
    <source>
        <dbReference type="SAM" id="MobiDB-lite"/>
    </source>
</evidence>
<dbReference type="GO" id="GO:0003723">
    <property type="term" value="F:RNA binding"/>
    <property type="evidence" value="ECO:0007669"/>
    <property type="project" value="UniProtKB-UniRule"/>
</dbReference>
<dbReference type="InterPro" id="IPR012677">
    <property type="entry name" value="Nucleotide-bd_a/b_plait_sf"/>
</dbReference>
<feature type="compositionally biased region" description="Gly residues" evidence="3">
    <location>
        <begin position="423"/>
        <end position="436"/>
    </location>
</feature>
<dbReference type="InterPro" id="IPR035979">
    <property type="entry name" value="RBD_domain_sf"/>
</dbReference>